<evidence type="ECO:0000313" key="2">
    <source>
        <dbReference type="Proteomes" id="UP000831701"/>
    </source>
</evidence>
<name>A0ACB8X543_9TELE</name>
<feature type="non-terminal residue" evidence="1">
    <location>
        <position position="1"/>
    </location>
</feature>
<organism evidence="1 2">
    <name type="scientific">Scortum barcoo</name>
    <name type="common">barcoo grunter</name>
    <dbReference type="NCBI Taxonomy" id="214431"/>
    <lineage>
        <taxon>Eukaryota</taxon>
        <taxon>Metazoa</taxon>
        <taxon>Chordata</taxon>
        <taxon>Craniata</taxon>
        <taxon>Vertebrata</taxon>
        <taxon>Euteleostomi</taxon>
        <taxon>Actinopterygii</taxon>
        <taxon>Neopterygii</taxon>
        <taxon>Teleostei</taxon>
        <taxon>Neoteleostei</taxon>
        <taxon>Acanthomorphata</taxon>
        <taxon>Eupercaria</taxon>
        <taxon>Centrarchiformes</taxon>
        <taxon>Terapontoidei</taxon>
        <taxon>Terapontidae</taxon>
        <taxon>Scortum</taxon>
    </lineage>
</organism>
<proteinExistence type="predicted"/>
<comment type="caution">
    <text evidence="1">The sequence shown here is derived from an EMBL/GenBank/DDBJ whole genome shotgun (WGS) entry which is preliminary data.</text>
</comment>
<reference evidence="1" key="1">
    <citation type="submission" date="2022-04" db="EMBL/GenBank/DDBJ databases">
        <title>Jade perch genome.</title>
        <authorList>
            <person name="Chao B."/>
        </authorList>
    </citation>
    <scope>NUCLEOTIDE SEQUENCE</scope>
    <source>
        <strain evidence="1">CB-2022</strain>
    </source>
</reference>
<keyword evidence="2" id="KW-1185">Reference proteome</keyword>
<evidence type="ECO:0000313" key="1">
    <source>
        <dbReference type="EMBL" id="KAI3374048.1"/>
    </source>
</evidence>
<sequence>AKWTETEIEMLRLAVRRFGDDLNNISTVIKERTVYAFLAQIKSTVKRKLYEDSRVPISSESPKKTVKKTTMTPAPAPAASRHDPRAGLTGRCGDRHAGRHFPGPAHQEAEDSGCNAESALNDDSDVNSDLVDIEGLGDGSNTKKLNFDQGGCLGEGTPHTVYLSDCLIKRRMEGEKETAEEKEEEEEEKELHRHTAAASSVDGPDLPIMHWEDLSQRIAELEKQEQERRERSKRGAGLRTEGGEWRDVWEEEEDDLGRCRLAVVMSRFHNHRNLQLCFINNSDSEDEDEGSNKKVTMGTGGNGCHAAGLKQEVVIALRTLRDKVLAEQREKEHLASSSVVAKRKHLERWELQECSVLQLNSLRASLQQEVHALSSELVAHLLVRDQLRTKQDAMLLDVQDLT</sequence>
<accession>A0ACB8X543</accession>
<dbReference type="EMBL" id="CM041534">
    <property type="protein sequence ID" value="KAI3374048.1"/>
    <property type="molecule type" value="Genomic_DNA"/>
</dbReference>
<dbReference type="Proteomes" id="UP000831701">
    <property type="component" value="Chromosome 4"/>
</dbReference>
<gene>
    <name evidence="1" type="ORF">L3Q82_022607</name>
</gene>
<protein>
    <submittedName>
        <fullName evidence="1">Uncharacterized protein</fullName>
    </submittedName>
</protein>